<protein>
    <submittedName>
        <fullName evidence="1">Uncharacterized protein</fullName>
    </submittedName>
</protein>
<reference evidence="1 2" key="1">
    <citation type="submission" date="2019-02" db="EMBL/GenBank/DDBJ databases">
        <title>Bacterial novel species Emticicia sp. 17J42-9 isolated from soil.</title>
        <authorList>
            <person name="Jung H.-Y."/>
        </authorList>
    </citation>
    <scope>NUCLEOTIDE SEQUENCE [LARGE SCALE GENOMIC DNA]</scope>
    <source>
        <strain evidence="1 2">17J42-9</strain>
    </source>
</reference>
<keyword evidence="2" id="KW-1185">Reference proteome</keyword>
<gene>
    <name evidence="1" type="ORF">EWM59_17670</name>
</gene>
<evidence type="ECO:0000313" key="1">
    <source>
        <dbReference type="EMBL" id="RYU94250.1"/>
    </source>
</evidence>
<name>A0A4V1ZCY2_9BACT</name>
<dbReference type="Proteomes" id="UP000293162">
    <property type="component" value="Unassembled WGS sequence"/>
</dbReference>
<accession>A0A4V1ZCY2</accession>
<dbReference type="RefSeq" id="WP_130022586.1">
    <property type="nucleotide sequence ID" value="NZ_SEWF01000028.1"/>
</dbReference>
<dbReference type="AlphaFoldDB" id="A0A4V1ZCY2"/>
<dbReference type="OrthoDB" id="667705at2"/>
<dbReference type="EMBL" id="SEWF01000028">
    <property type="protein sequence ID" value="RYU94250.1"/>
    <property type="molecule type" value="Genomic_DNA"/>
</dbReference>
<comment type="caution">
    <text evidence="1">The sequence shown here is derived from an EMBL/GenBank/DDBJ whole genome shotgun (WGS) entry which is preliminary data.</text>
</comment>
<sequence length="163" mass="18695">MTKTDKSKHNICIAAIKRHTMKPYDFKWTKFYESNAEFPYTALPLQLAENELFICSTMIDADNYSILTTRRIITTEKGETNAGSIEGAAHETYGDFKGLRDKKPFTFGQILLYNGTNFKYFIETGKASMVMIHGIRTLIGTQQMTNTQMENLPKIWNKKSEQS</sequence>
<evidence type="ECO:0000313" key="2">
    <source>
        <dbReference type="Proteomes" id="UP000293162"/>
    </source>
</evidence>
<organism evidence="1 2">
    <name type="scientific">Emticicia agri</name>
    <dbReference type="NCBI Taxonomy" id="2492393"/>
    <lineage>
        <taxon>Bacteria</taxon>
        <taxon>Pseudomonadati</taxon>
        <taxon>Bacteroidota</taxon>
        <taxon>Cytophagia</taxon>
        <taxon>Cytophagales</taxon>
        <taxon>Leadbetterellaceae</taxon>
        <taxon>Emticicia</taxon>
    </lineage>
</organism>
<proteinExistence type="predicted"/>